<dbReference type="EMBL" id="LT599584">
    <property type="protein sequence ID" value="SBW84905.1"/>
    <property type="molecule type" value="Genomic_DNA"/>
</dbReference>
<proteinExistence type="predicted"/>
<evidence type="ECO:0000313" key="1">
    <source>
        <dbReference type="EMBL" id="SBW84905.1"/>
    </source>
</evidence>
<gene>
    <name evidence="1" type="ORF">PVE_R2G0880</name>
</gene>
<accession>A0A1D3K9H8</accession>
<dbReference type="RefSeq" id="WP_017848001.1">
    <property type="nucleotide sequence ID" value="NZ_AOUH01000026.1"/>
</dbReference>
<evidence type="ECO:0000313" key="2">
    <source>
        <dbReference type="Proteomes" id="UP000245431"/>
    </source>
</evidence>
<protein>
    <submittedName>
        <fullName evidence="1">Uncharacterized protein</fullName>
    </submittedName>
</protein>
<dbReference type="GeneID" id="92663887"/>
<organism evidence="1 2">
    <name type="scientific">Pseudomonas veronii 1YdBTEX2</name>
    <dbReference type="NCBI Taxonomy" id="1295141"/>
    <lineage>
        <taxon>Bacteria</taxon>
        <taxon>Pseudomonadati</taxon>
        <taxon>Pseudomonadota</taxon>
        <taxon>Gammaproteobacteria</taxon>
        <taxon>Pseudomonadales</taxon>
        <taxon>Pseudomonadaceae</taxon>
        <taxon>Pseudomonas</taxon>
    </lineage>
</organism>
<name>A0A1D3K9H8_PSEVE</name>
<dbReference type="AlphaFoldDB" id="A0A1D3K9H8"/>
<reference evidence="2" key="1">
    <citation type="submission" date="2016-07" db="EMBL/GenBank/DDBJ databases">
        <authorList>
            <person name="Florea S."/>
            <person name="Webb J.S."/>
            <person name="Jaromczyk J."/>
            <person name="Schardl C.L."/>
        </authorList>
    </citation>
    <scope>NUCLEOTIDE SEQUENCE [LARGE SCALE GENOMIC DNA]</scope>
    <source>
        <strain evidence="2">1YdBTEX2</strain>
    </source>
</reference>
<dbReference type="Proteomes" id="UP000245431">
    <property type="component" value="Chromosome PVE_r2"/>
</dbReference>
<sequence length="59" mass="6580">MRTYILSMTILHTQQKATFRCEATTFGDAIDKAEKAHPGFFAVLTHSLPGEQNNATVNR</sequence>